<dbReference type="SUPFAM" id="SSF55073">
    <property type="entry name" value="Nucleotide cyclase"/>
    <property type="match status" value="1"/>
</dbReference>
<dbReference type="Pfam" id="PF00990">
    <property type="entry name" value="GGDEF"/>
    <property type="match status" value="1"/>
</dbReference>
<dbReference type="SUPFAM" id="SSF55785">
    <property type="entry name" value="PYP-like sensor domain (PAS domain)"/>
    <property type="match status" value="1"/>
</dbReference>
<dbReference type="PROSITE" id="PS50887">
    <property type="entry name" value="GGDEF"/>
    <property type="match status" value="1"/>
</dbReference>
<sequence>MSATDDDARRSVTLAAIPAAALDIDASDVIAAANALAVELLGRDPTGDRFGDVVGCGPRQDLGHGRARWRGETRSAAGVPFVVDVSTTVRPDGSALSLLQEVPESVLLGDSAAHLDAAFDSAPIGMAFFDTEGRYIRVNRALCALLDRSEDELLGRRDSELTHADDRQSDVDAAWRILRGETDTWQTEKRFVRPDGAVVWAIANMSFLRDDDRLPLMWLGQFQDITGRKELEAQLRELAEQDPLTGVANRRRLDGALRDALALSARHGHGGALIYVDLNGFKAVNDSFGHDTGDALLRRAGAAMVARCRETDVVARVGGDEFAVLLPVATPHQARTVLAGLQDVLGRVAVEHAGGSVALAATLGLACFGPADRVTPAELMAAADRAMYAARVPA</sequence>
<dbReference type="NCBIfam" id="TIGR00254">
    <property type="entry name" value="GGDEF"/>
    <property type="match status" value="1"/>
</dbReference>
<dbReference type="PANTHER" id="PTHR44757:SF2">
    <property type="entry name" value="BIOFILM ARCHITECTURE MAINTENANCE PROTEIN MBAA"/>
    <property type="match status" value="1"/>
</dbReference>
<name>A0AAU7AQ72_9ACTN</name>
<evidence type="ECO:0000313" key="4">
    <source>
        <dbReference type="EMBL" id="XAY03769.1"/>
    </source>
</evidence>
<protein>
    <recommendedName>
        <fullName evidence="5">Diguanylate cyclase</fullName>
    </recommendedName>
</protein>
<reference evidence="4" key="1">
    <citation type="submission" date="2022-12" db="EMBL/GenBank/DDBJ databases">
        <title>Paraconexibacter alkalitolerans sp. nov. and Baekduia alba sp. nov., isolated from soil and emended description of the genera Paraconexibacter (Chun et al., 2020) and Baekduia (An et al., 2020).</title>
        <authorList>
            <person name="Vieira S."/>
            <person name="Huber K.J."/>
            <person name="Geppert A."/>
            <person name="Wolf J."/>
            <person name="Neumann-Schaal M."/>
            <person name="Muesken M."/>
            <person name="Overmann J."/>
        </authorList>
    </citation>
    <scope>NUCLEOTIDE SEQUENCE</scope>
    <source>
        <strain evidence="4">AEG42_29</strain>
    </source>
</reference>
<dbReference type="InterPro" id="IPR000700">
    <property type="entry name" value="PAS-assoc_C"/>
</dbReference>
<accession>A0AAU7AQ72</accession>
<dbReference type="Pfam" id="PF13426">
    <property type="entry name" value="PAS_9"/>
    <property type="match status" value="1"/>
</dbReference>
<dbReference type="NCBIfam" id="TIGR00229">
    <property type="entry name" value="sensory_box"/>
    <property type="match status" value="1"/>
</dbReference>
<proteinExistence type="predicted"/>
<dbReference type="PROSITE" id="PS50113">
    <property type="entry name" value="PAC"/>
    <property type="match status" value="1"/>
</dbReference>
<feature type="domain" description="GGDEF" evidence="3">
    <location>
        <begin position="269"/>
        <end position="394"/>
    </location>
</feature>
<dbReference type="InterPro" id="IPR001610">
    <property type="entry name" value="PAC"/>
</dbReference>
<feature type="domain" description="PAC" evidence="2">
    <location>
        <begin position="185"/>
        <end position="237"/>
    </location>
</feature>
<dbReference type="SMART" id="SM00086">
    <property type="entry name" value="PAC"/>
    <property type="match status" value="1"/>
</dbReference>
<gene>
    <name evidence="4" type="ORF">DSM112329_00589</name>
</gene>
<dbReference type="InterPro" id="IPR043128">
    <property type="entry name" value="Rev_trsase/Diguanyl_cyclase"/>
</dbReference>
<dbReference type="InterPro" id="IPR000160">
    <property type="entry name" value="GGDEF_dom"/>
</dbReference>
<evidence type="ECO:0000259" key="1">
    <source>
        <dbReference type="PROSITE" id="PS50112"/>
    </source>
</evidence>
<dbReference type="EMBL" id="CP114014">
    <property type="protein sequence ID" value="XAY03769.1"/>
    <property type="molecule type" value="Genomic_DNA"/>
</dbReference>
<dbReference type="PANTHER" id="PTHR44757">
    <property type="entry name" value="DIGUANYLATE CYCLASE DGCP"/>
    <property type="match status" value="1"/>
</dbReference>
<evidence type="ECO:0000259" key="2">
    <source>
        <dbReference type="PROSITE" id="PS50113"/>
    </source>
</evidence>
<feature type="domain" description="PAS" evidence="1">
    <location>
        <begin position="111"/>
        <end position="181"/>
    </location>
</feature>
<dbReference type="CDD" id="cd01949">
    <property type="entry name" value="GGDEF"/>
    <property type="match status" value="1"/>
</dbReference>
<dbReference type="CDD" id="cd00130">
    <property type="entry name" value="PAS"/>
    <property type="match status" value="1"/>
</dbReference>
<evidence type="ECO:0008006" key="5">
    <source>
        <dbReference type="Google" id="ProtNLM"/>
    </source>
</evidence>
<dbReference type="SMART" id="SM00091">
    <property type="entry name" value="PAS"/>
    <property type="match status" value="2"/>
</dbReference>
<organism evidence="4">
    <name type="scientific">Paraconexibacter sp. AEG42_29</name>
    <dbReference type="NCBI Taxonomy" id="2997339"/>
    <lineage>
        <taxon>Bacteria</taxon>
        <taxon>Bacillati</taxon>
        <taxon>Actinomycetota</taxon>
        <taxon>Thermoleophilia</taxon>
        <taxon>Solirubrobacterales</taxon>
        <taxon>Paraconexibacteraceae</taxon>
        <taxon>Paraconexibacter</taxon>
    </lineage>
</organism>
<dbReference type="InterPro" id="IPR000014">
    <property type="entry name" value="PAS"/>
</dbReference>
<dbReference type="InterPro" id="IPR029787">
    <property type="entry name" value="Nucleotide_cyclase"/>
</dbReference>
<dbReference type="PROSITE" id="PS50112">
    <property type="entry name" value="PAS"/>
    <property type="match status" value="1"/>
</dbReference>
<dbReference type="InterPro" id="IPR052155">
    <property type="entry name" value="Biofilm_reg_signaling"/>
</dbReference>
<dbReference type="RefSeq" id="WP_354700320.1">
    <property type="nucleotide sequence ID" value="NZ_CP114014.1"/>
</dbReference>
<dbReference type="KEGG" id="parq:DSM112329_00589"/>
<dbReference type="Gene3D" id="3.30.70.270">
    <property type="match status" value="1"/>
</dbReference>
<dbReference type="AlphaFoldDB" id="A0AAU7AQ72"/>
<evidence type="ECO:0000259" key="3">
    <source>
        <dbReference type="PROSITE" id="PS50887"/>
    </source>
</evidence>
<dbReference type="SMART" id="SM00267">
    <property type="entry name" value="GGDEF"/>
    <property type="match status" value="1"/>
</dbReference>
<dbReference type="InterPro" id="IPR035965">
    <property type="entry name" value="PAS-like_dom_sf"/>
</dbReference>
<dbReference type="Gene3D" id="3.30.450.20">
    <property type="entry name" value="PAS domain"/>
    <property type="match status" value="1"/>
</dbReference>